<reference evidence="1 2" key="1">
    <citation type="submission" date="2024-09" db="EMBL/GenBank/DDBJ databases">
        <authorList>
            <person name="Sun Q."/>
            <person name="Mori K."/>
        </authorList>
    </citation>
    <scope>NUCLEOTIDE SEQUENCE [LARGE SCALE GENOMIC DNA]</scope>
    <source>
        <strain evidence="1 2">CCM 7650</strain>
    </source>
</reference>
<dbReference type="Gene3D" id="3.30.70.100">
    <property type="match status" value="1"/>
</dbReference>
<dbReference type="RefSeq" id="WP_382386425.1">
    <property type="nucleotide sequence ID" value="NZ_JBHLWI010000009.1"/>
</dbReference>
<protein>
    <submittedName>
        <fullName evidence="1">L-rhamnose mutarotase</fullName>
    </submittedName>
</protein>
<dbReference type="PANTHER" id="PTHR43239:SF1">
    <property type="entry name" value="UPF0734 PROTEIN DDB_G0273871_DDB_G0273177"/>
    <property type="match status" value="1"/>
</dbReference>
<evidence type="ECO:0000313" key="2">
    <source>
        <dbReference type="Proteomes" id="UP001589797"/>
    </source>
</evidence>
<dbReference type="EMBL" id="JBHLWI010000009">
    <property type="protein sequence ID" value="MFC0261982.1"/>
    <property type="molecule type" value="Genomic_DNA"/>
</dbReference>
<accession>A0ABV6FQ40</accession>
<proteinExistence type="predicted"/>
<name>A0ABV6FQ40_9BACT</name>
<dbReference type="InterPro" id="IPR008000">
    <property type="entry name" value="Rham/fucose_mutarotase"/>
</dbReference>
<gene>
    <name evidence="1" type="ORF">ACFFIP_04750</name>
</gene>
<dbReference type="Pfam" id="PF05336">
    <property type="entry name" value="rhaM"/>
    <property type="match status" value="1"/>
</dbReference>
<dbReference type="PANTHER" id="PTHR43239">
    <property type="entry name" value="UPF0734 PROTEIN DDB_G0273871/DDB_G0273177"/>
    <property type="match status" value="1"/>
</dbReference>
<dbReference type="Proteomes" id="UP001589797">
    <property type="component" value="Unassembled WGS sequence"/>
</dbReference>
<dbReference type="InterPro" id="IPR052996">
    <property type="entry name" value="Carb_Metab_Mutarotase"/>
</dbReference>
<comment type="caution">
    <text evidence="1">The sequence shown here is derived from an EMBL/GenBank/DDBJ whole genome shotgun (WGS) entry which is preliminary data.</text>
</comment>
<organism evidence="1 2">
    <name type="scientific">Fontibacter flavus</name>
    <dbReference type="NCBI Taxonomy" id="654838"/>
    <lineage>
        <taxon>Bacteria</taxon>
        <taxon>Pseudomonadati</taxon>
        <taxon>Bacteroidota</taxon>
        <taxon>Cytophagia</taxon>
        <taxon>Cytophagales</taxon>
        <taxon>Cyclobacteriaceae</taxon>
        <taxon>Fontibacter</taxon>
    </lineage>
</organism>
<evidence type="ECO:0000313" key="1">
    <source>
        <dbReference type="EMBL" id="MFC0261982.1"/>
    </source>
</evidence>
<dbReference type="SUPFAM" id="SSF54909">
    <property type="entry name" value="Dimeric alpha+beta barrel"/>
    <property type="match status" value="1"/>
</dbReference>
<dbReference type="InterPro" id="IPR011008">
    <property type="entry name" value="Dimeric_a/b-barrel"/>
</dbReference>
<keyword evidence="2" id="KW-1185">Reference proteome</keyword>
<sequence>MQIRRFCLTLDLKNDPDLILAYEKHHQQVWPEVLQSIQDSGIVNMEIYRWENRLFMMMEVNEAFSFERKREMDESNSKVQEWEILMWKYQQALPGCKPDEKWKIMDKIFETKQE</sequence>